<feature type="non-terminal residue" evidence="5">
    <location>
        <position position="1"/>
    </location>
</feature>
<evidence type="ECO:0000313" key="6">
    <source>
        <dbReference type="Proteomes" id="UP000887013"/>
    </source>
</evidence>
<dbReference type="GO" id="GO:0050038">
    <property type="term" value="F:L-xylulose reductase (NADPH) activity"/>
    <property type="evidence" value="ECO:0007669"/>
    <property type="project" value="TreeGrafter"/>
</dbReference>
<proteinExistence type="inferred from homology"/>
<sequence length="231" mass="24941">IGRALTLKLVECGADVVAVSRTQSDLDALKKESSKIQPLCLDISNWELTKNALKGIGPIDLLVNNAGIMEPKEYGTYTEQDVDKTMNINVKAIVNIGQMIANDMKARGKGGAIVNLSSVMGFAVAASYGVYCASKGAVDQLTRSMAVEFGPYNIRVNSVNPTVVRTRMAEKEGLFDKDNEIAKAMVNRTPLRRLAETQDVVNPILFLLSDKAAMITGITMPIDGGLDVNYV</sequence>
<protein>
    <recommendedName>
        <fullName evidence="7">L-xylulose reductase</fullName>
    </recommendedName>
</protein>
<keyword evidence="6" id="KW-1185">Reference proteome</keyword>
<comment type="subunit">
    <text evidence="2">Homotetramer.</text>
</comment>
<evidence type="ECO:0000256" key="1">
    <source>
        <dbReference type="ARBA" id="ARBA00006484"/>
    </source>
</evidence>
<dbReference type="OrthoDB" id="6427715at2759"/>
<evidence type="ECO:0000256" key="3">
    <source>
        <dbReference type="ARBA" id="ARBA00022857"/>
    </source>
</evidence>
<evidence type="ECO:0000256" key="4">
    <source>
        <dbReference type="ARBA" id="ARBA00023002"/>
    </source>
</evidence>
<evidence type="ECO:0008006" key="7">
    <source>
        <dbReference type="Google" id="ProtNLM"/>
    </source>
</evidence>
<dbReference type="EMBL" id="BMAW01091807">
    <property type="protein sequence ID" value="GFS51733.1"/>
    <property type="molecule type" value="Genomic_DNA"/>
</dbReference>
<dbReference type="InterPro" id="IPR051737">
    <property type="entry name" value="L-xylulose/Carbonyl_redctase"/>
</dbReference>
<keyword evidence="4" id="KW-0560">Oxidoreductase</keyword>
<comment type="similarity">
    <text evidence="1">Belongs to the short-chain dehydrogenases/reductases (SDR) family.</text>
</comment>
<dbReference type="GO" id="GO:0006006">
    <property type="term" value="P:glucose metabolic process"/>
    <property type="evidence" value="ECO:0007669"/>
    <property type="project" value="TreeGrafter"/>
</dbReference>
<organism evidence="5 6">
    <name type="scientific">Nephila pilipes</name>
    <name type="common">Giant wood spider</name>
    <name type="synonym">Nephila maculata</name>
    <dbReference type="NCBI Taxonomy" id="299642"/>
    <lineage>
        <taxon>Eukaryota</taxon>
        <taxon>Metazoa</taxon>
        <taxon>Ecdysozoa</taxon>
        <taxon>Arthropoda</taxon>
        <taxon>Chelicerata</taxon>
        <taxon>Arachnida</taxon>
        <taxon>Araneae</taxon>
        <taxon>Araneomorphae</taxon>
        <taxon>Entelegynae</taxon>
        <taxon>Araneoidea</taxon>
        <taxon>Nephilidae</taxon>
        <taxon>Nephila</taxon>
    </lineage>
</organism>
<name>A0A8X6K0J3_NEPPI</name>
<dbReference type="InterPro" id="IPR020904">
    <property type="entry name" value="Sc_DH/Rdtase_CS"/>
</dbReference>
<dbReference type="PRINTS" id="PR00081">
    <property type="entry name" value="GDHRDH"/>
</dbReference>
<accession>A0A8X6K0J3</accession>
<dbReference type="Proteomes" id="UP000887013">
    <property type="component" value="Unassembled WGS sequence"/>
</dbReference>
<evidence type="ECO:0000313" key="5">
    <source>
        <dbReference type="EMBL" id="GFS51733.1"/>
    </source>
</evidence>
<comment type="caution">
    <text evidence="5">The sequence shown here is derived from an EMBL/GenBank/DDBJ whole genome shotgun (WGS) entry which is preliminary data.</text>
</comment>
<dbReference type="Pfam" id="PF13561">
    <property type="entry name" value="adh_short_C2"/>
    <property type="match status" value="1"/>
</dbReference>
<evidence type="ECO:0000256" key="2">
    <source>
        <dbReference type="ARBA" id="ARBA00011881"/>
    </source>
</evidence>
<dbReference type="GO" id="GO:0004090">
    <property type="term" value="F:carbonyl reductase (NADPH) activity"/>
    <property type="evidence" value="ECO:0007669"/>
    <property type="project" value="TreeGrafter"/>
</dbReference>
<dbReference type="Gene3D" id="3.40.50.720">
    <property type="entry name" value="NAD(P)-binding Rossmann-like Domain"/>
    <property type="match status" value="1"/>
</dbReference>
<dbReference type="PANTHER" id="PTHR44252:SF3">
    <property type="entry name" value="D-ERYTHRULOSE REDUCTASE-RELATED"/>
    <property type="match status" value="1"/>
</dbReference>
<gene>
    <name evidence="5" type="primary">Dcxr</name>
    <name evidence="5" type="ORF">NPIL_417181</name>
</gene>
<dbReference type="PANTHER" id="PTHR44252">
    <property type="entry name" value="D-ERYTHRULOSE REDUCTASE"/>
    <property type="match status" value="1"/>
</dbReference>
<dbReference type="AlphaFoldDB" id="A0A8X6K0J3"/>
<dbReference type="PRINTS" id="PR00080">
    <property type="entry name" value="SDRFAMILY"/>
</dbReference>
<keyword evidence="3" id="KW-0521">NADP</keyword>
<dbReference type="FunFam" id="3.40.50.720:FF:000084">
    <property type="entry name" value="Short-chain dehydrogenase reductase"/>
    <property type="match status" value="1"/>
</dbReference>
<dbReference type="PROSITE" id="PS00061">
    <property type="entry name" value="ADH_SHORT"/>
    <property type="match status" value="1"/>
</dbReference>
<reference evidence="5" key="1">
    <citation type="submission" date="2020-08" db="EMBL/GenBank/DDBJ databases">
        <title>Multicomponent nature underlies the extraordinary mechanical properties of spider dragline silk.</title>
        <authorList>
            <person name="Kono N."/>
            <person name="Nakamura H."/>
            <person name="Mori M."/>
            <person name="Yoshida Y."/>
            <person name="Ohtoshi R."/>
            <person name="Malay A.D."/>
            <person name="Moran D.A.P."/>
            <person name="Tomita M."/>
            <person name="Numata K."/>
            <person name="Arakawa K."/>
        </authorList>
    </citation>
    <scope>NUCLEOTIDE SEQUENCE</scope>
</reference>
<dbReference type="GO" id="GO:0005997">
    <property type="term" value="P:xylulose metabolic process"/>
    <property type="evidence" value="ECO:0007669"/>
    <property type="project" value="TreeGrafter"/>
</dbReference>
<dbReference type="InterPro" id="IPR002347">
    <property type="entry name" value="SDR_fam"/>
</dbReference>
<dbReference type="SUPFAM" id="SSF51735">
    <property type="entry name" value="NAD(P)-binding Rossmann-fold domains"/>
    <property type="match status" value="1"/>
</dbReference>
<dbReference type="InterPro" id="IPR036291">
    <property type="entry name" value="NAD(P)-bd_dom_sf"/>
</dbReference>